<sequence>MSASKRAIKSPNCPNIQFRRKRGTPFCHELKKVFQGLTKNSRLYIIDTNEPGFSFHFQINGISFCLVVRNKTVYSHSIGWAGFNSACLLVPIVRVDIYTKSNLLRLSVFGQT</sequence>
<evidence type="ECO:0000313" key="1">
    <source>
        <dbReference type="EMBL" id="SEA14031.1"/>
    </source>
</evidence>
<reference evidence="1 2" key="1">
    <citation type="submission" date="2016-10" db="EMBL/GenBank/DDBJ databases">
        <authorList>
            <person name="de Groot N.N."/>
        </authorList>
    </citation>
    <scope>NUCLEOTIDE SEQUENCE [LARGE SCALE GENOMIC DNA]</scope>
    <source>
        <strain evidence="1 2">Vu-144</strain>
    </source>
</reference>
<gene>
    <name evidence="1" type="ORF">SAMN05192529_1094</name>
</gene>
<accession>A0A1H3YS77</accession>
<evidence type="ECO:0000313" key="2">
    <source>
        <dbReference type="Proteomes" id="UP000199041"/>
    </source>
</evidence>
<organism evidence="1 2">
    <name type="scientific">Arachidicoccus rhizosphaerae</name>
    <dbReference type="NCBI Taxonomy" id="551991"/>
    <lineage>
        <taxon>Bacteria</taxon>
        <taxon>Pseudomonadati</taxon>
        <taxon>Bacteroidota</taxon>
        <taxon>Chitinophagia</taxon>
        <taxon>Chitinophagales</taxon>
        <taxon>Chitinophagaceae</taxon>
        <taxon>Arachidicoccus</taxon>
    </lineage>
</organism>
<name>A0A1H3YS77_9BACT</name>
<keyword evidence="2" id="KW-1185">Reference proteome</keyword>
<protein>
    <submittedName>
        <fullName evidence="1">Uncharacterized protein</fullName>
    </submittedName>
</protein>
<dbReference type="AlphaFoldDB" id="A0A1H3YS77"/>
<proteinExistence type="predicted"/>
<dbReference type="Proteomes" id="UP000199041">
    <property type="component" value="Unassembled WGS sequence"/>
</dbReference>
<dbReference type="EMBL" id="FNQY01000009">
    <property type="protein sequence ID" value="SEA14031.1"/>
    <property type="molecule type" value="Genomic_DNA"/>
</dbReference>